<organism evidence="4 5">
    <name type="scientific">Pseudomonas ekonensis</name>
    <dbReference type="NCBI Taxonomy" id="2842353"/>
    <lineage>
        <taxon>Bacteria</taxon>
        <taxon>Pseudomonadati</taxon>
        <taxon>Pseudomonadota</taxon>
        <taxon>Gammaproteobacteria</taxon>
        <taxon>Pseudomonadales</taxon>
        <taxon>Pseudomonadaceae</taxon>
        <taxon>Pseudomonas</taxon>
    </lineage>
</organism>
<protein>
    <submittedName>
        <fullName evidence="4">GNAT family N-acetyltransferase</fullName>
        <ecNumber evidence="4">2.3.1.-</ecNumber>
    </submittedName>
</protein>
<dbReference type="PROSITE" id="PS51186">
    <property type="entry name" value="GNAT"/>
    <property type="match status" value="1"/>
</dbReference>
<comment type="caution">
    <text evidence="4">The sequence shown here is derived from an EMBL/GenBank/DDBJ whole genome shotgun (WGS) entry which is preliminary data.</text>
</comment>
<dbReference type="Proteomes" id="UP000765224">
    <property type="component" value="Unassembled WGS sequence"/>
</dbReference>
<dbReference type="Pfam" id="PF13527">
    <property type="entry name" value="Acetyltransf_9"/>
    <property type="match status" value="1"/>
</dbReference>
<dbReference type="InterPro" id="IPR039356">
    <property type="entry name" value="YfbR/HDDC2"/>
</dbReference>
<keyword evidence="4" id="KW-0808">Transferase</keyword>
<dbReference type="CDD" id="cd04301">
    <property type="entry name" value="NAT_SF"/>
    <property type="match status" value="1"/>
</dbReference>
<dbReference type="Pfam" id="PF13023">
    <property type="entry name" value="HD_3"/>
    <property type="match status" value="1"/>
</dbReference>
<keyword evidence="5" id="KW-1185">Reference proteome</keyword>
<evidence type="ECO:0000313" key="4">
    <source>
        <dbReference type="EMBL" id="MBV4458545.1"/>
    </source>
</evidence>
<dbReference type="InterPro" id="IPR000182">
    <property type="entry name" value="GNAT_dom"/>
</dbReference>
<sequence>MNLEKIKGRLAFLREAEKLKSVLRSAHTAAGRPESTAEHSWRLCLMAIAFEDELTGLDLSRILKLCVIHDLGEAISGDIPAINKVSFPDKSEQEKNDLLLLTQALDAPLRDDILALWDDYEHGRSAEAQAVKALDKLETILQHTQGANPPDFNYAFNLTYGKRYTDATPLFQTLRALIDQDTKERIGMNLSIRKEQPQDVETIARLTEAAFRDAEHSSHTEHFIVDALRRAGQLSLSLVAQENGAIVGHVALSPVTVSDGATGWYGLGPISVWPERHGQGIGAALMKAALSGLRELGGAGCVLLGDPGYYARFGFKPQPGLELPGVPAEYFQALALGDAVPTGVVRYHEAFDATE</sequence>
<gene>
    <name evidence="4" type="ORF">KVG96_11330</name>
</gene>
<keyword evidence="4" id="KW-0012">Acyltransferase</keyword>
<dbReference type="GO" id="GO:0016746">
    <property type="term" value="F:acyltransferase activity"/>
    <property type="evidence" value="ECO:0007669"/>
    <property type="project" value="UniProtKB-KW"/>
</dbReference>
<dbReference type="EMBL" id="JAHSTS010000001">
    <property type="protein sequence ID" value="MBV4458545.1"/>
    <property type="molecule type" value="Genomic_DNA"/>
</dbReference>
<keyword evidence="2" id="KW-0378">Hydrolase</keyword>
<evidence type="ECO:0000259" key="3">
    <source>
        <dbReference type="PROSITE" id="PS51186"/>
    </source>
</evidence>
<evidence type="ECO:0000256" key="1">
    <source>
        <dbReference type="ARBA" id="ARBA00022723"/>
    </source>
</evidence>
<dbReference type="InterPro" id="IPR006674">
    <property type="entry name" value="HD_domain"/>
</dbReference>
<proteinExistence type="predicted"/>
<reference evidence="4 5" key="1">
    <citation type="submission" date="2021-06" db="EMBL/GenBank/DDBJ databases">
        <title>Updating the genus Pseudomonas: Description of 43 new species and partition of the Pseudomonas putida group.</title>
        <authorList>
            <person name="Girard L."/>
            <person name="Lood C."/>
            <person name="Vandamme P."/>
            <person name="Rokni-Zadeh H."/>
            <person name="Van Noort V."/>
            <person name="Hofte M."/>
            <person name="Lavigne R."/>
            <person name="De Mot R."/>
        </authorList>
    </citation>
    <scope>NUCLEOTIDE SEQUENCE [LARGE SCALE GENOMIC DNA]</scope>
    <source>
        <strain evidence="4 5">COR58</strain>
    </source>
</reference>
<accession>A0ABS6PDK6</accession>
<keyword evidence="1" id="KW-0479">Metal-binding</keyword>
<name>A0ABS6PDK6_9PSED</name>
<dbReference type="PANTHER" id="PTHR11845">
    <property type="entry name" value="5'-DEOXYNUCLEOTIDASE HDDC2"/>
    <property type="match status" value="1"/>
</dbReference>
<feature type="domain" description="N-acetyltransferase" evidence="3">
    <location>
        <begin position="190"/>
        <end position="341"/>
    </location>
</feature>
<dbReference type="PANTHER" id="PTHR11845:SF13">
    <property type="entry name" value="5'-DEOXYNUCLEOTIDASE HDDC2"/>
    <property type="match status" value="1"/>
</dbReference>
<evidence type="ECO:0000256" key="2">
    <source>
        <dbReference type="ARBA" id="ARBA00022801"/>
    </source>
</evidence>
<dbReference type="EC" id="2.3.1.-" evidence="4"/>
<evidence type="ECO:0000313" key="5">
    <source>
        <dbReference type="Proteomes" id="UP000765224"/>
    </source>
</evidence>